<feature type="compositionally biased region" description="Polar residues" evidence="1">
    <location>
        <begin position="1"/>
        <end position="11"/>
    </location>
</feature>
<comment type="caution">
    <text evidence="2">The sequence shown here is derived from an EMBL/GenBank/DDBJ whole genome shotgun (WGS) entry which is preliminary data.</text>
</comment>
<dbReference type="Proteomes" id="UP000886998">
    <property type="component" value="Unassembled WGS sequence"/>
</dbReference>
<dbReference type="EMBL" id="BMAV01022741">
    <property type="protein sequence ID" value="GFY77958.1"/>
    <property type="molecule type" value="Genomic_DNA"/>
</dbReference>
<accession>A0A8X7CR52</accession>
<organism evidence="2 3">
    <name type="scientific">Trichonephila inaurata madagascariensis</name>
    <dbReference type="NCBI Taxonomy" id="2747483"/>
    <lineage>
        <taxon>Eukaryota</taxon>
        <taxon>Metazoa</taxon>
        <taxon>Ecdysozoa</taxon>
        <taxon>Arthropoda</taxon>
        <taxon>Chelicerata</taxon>
        <taxon>Arachnida</taxon>
        <taxon>Araneae</taxon>
        <taxon>Araneomorphae</taxon>
        <taxon>Entelegynae</taxon>
        <taxon>Araneoidea</taxon>
        <taxon>Nephilidae</taxon>
        <taxon>Trichonephila</taxon>
        <taxon>Trichonephila inaurata</taxon>
    </lineage>
</organism>
<protein>
    <submittedName>
        <fullName evidence="2">Uncharacterized protein</fullName>
    </submittedName>
</protein>
<keyword evidence="3" id="KW-1185">Reference proteome</keyword>
<feature type="region of interest" description="Disordered" evidence="1">
    <location>
        <begin position="1"/>
        <end position="78"/>
    </location>
</feature>
<dbReference type="AlphaFoldDB" id="A0A8X7CR52"/>
<feature type="compositionally biased region" description="Basic and acidic residues" evidence="1">
    <location>
        <begin position="42"/>
        <end position="51"/>
    </location>
</feature>
<name>A0A8X7CR52_9ARAC</name>
<dbReference type="OrthoDB" id="10628854at2759"/>
<evidence type="ECO:0000313" key="3">
    <source>
        <dbReference type="Proteomes" id="UP000886998"/>
    </source>
</evidence>
<evidence type="ECO:0000256" key="1">
    <source>
        <dbReference type="SAM" id="MobiDB-lite"/>
    </source>
</evidence>
<proteinExistence type="predicted"/>
<gene>
    <name evidence="2" type="ORF">TNIN_444741</name>
</gene>
<sequence length="134" mass="15194">MESNENRSNAELTALENPVTTPSIEPGSQTSLVSEDENPLVELHENLHEATESDPLNPVSENIENRDADLLAEDNENQDHDLIAEMDQNEVDNLEDEVKEDENPVTLENGNPNWKCLIARKWGRNRHGDQRRSL</sequence>
<evidence type="ECO:0000313" key="2">
    <source>
        <dbReference type="EMBL" id="GFY77958.1"/>
    </source>
</evidence>
<feature type="compositionally biased region" description="Polar residues" evidence="1">
    <location>
        <begin position="18"/>
        <end position="33"/>
    </location>
</feature>
<reference evidence="2" key="1">
    <citation type="submission" date="2020-08" db="EMBL/GenBank/DDBJ databases">
        <title>Multicomponent nature underlies the extraordinary mechanical properties of spider dragline silk.</title>
        <authorList>
            <person name="Kono N."/>
            <person name="Nakamura H."/>
            <person name="Mori M."/>
            <person name="Yoshida Y."/>
            <person name="Ohtoshi R."/>
            <person name="Malay A.D."/>
            <person name="Moran D.A.P."/>
            <person name="Tomita M."/>
            <person name="Numata K."/>
            <person name="Arakawa K."/>
        </authorList>
    </citation>
    <scope>NUCLEOTIDE SEQUENCE</scope>
</reference>